<comment type="caution">
    <text evidence="3">The sequence shown here is derived from an EMBL/GenBank/DDBJ whole genome shotgun (WGS) entry which is preliminary data.</text>
</comment>
<protein>
    <submittedName>
        <fullName evidence="3">DUF4373 domain-containing protein</fullName>
    </submittedName>
</protein>
<evidence type="ECO:0000313" key="4">
    <source>
        <dbReference type="Proteomes" id="UP000422221"/>
    </source>
</evidence>
<reference evidence="3 4" key="1">
    <citation type="journal article" date="2019" name="Nat. Med.">
        <title>A library of human gut bacterial isolates paired with longitudinal multiomics data enables mechanistic microbiome research.</title>
        <authorList>
            <person name="Poyet M."/>
            <person name="Groussin M."/>
            <person name="Gibbons S.M."/>
            <person name="Avila-Pacheco J."/>
            <person name="Jiang X."/>
            <person name="Kearney S.M."/>
            <person name="Perrotta A.R."/>
            <person name="Berdy B."/>
            <person name="Zhao S."/>
            <person name="Lieberman T.D."/>
            <person name="Swanson P.K."/>
            <person name="Smith M."/>
            <person name="Roesemann S."/>
            <person name="Alexander J.E."/>
            <person name="Rich S.A."/>
            <person name="Livny J."/>
            <person name="Vlamakis H."/>
            <person name="Clish C."/>
            <person name="Bullock K."/>
            <person name="Deik A."/>
            <person name="Scott J."/>
            <person name="Pierce K.A."/>
            <person name="Xavier R.J."/>
            <person name="Alm E.J."/>
        </authorList>
    </citation>
    <scope>NUCLEOTIDE SEQUENCE [LARGE SCALE GENOMIC DNA]</scope>
    <source>
        <strain evidence="3 4">BIOML-A10</strain>
    </source>
</reference>
<proteinExistence type="predicted"/>
<dbReference type="InterPro" id="IPR025400">
    <property type="entry name" value="Lin1244/Lin1753-like_N"/>
</dbReference>
<dbReference type="Proteomes" id="UP000422221">
    <property type="component" value="Unassembled WGS sequence"/>
</dbReference>
<dbReference type="AlphaFoldDB" id="A0A7J4XNV9"/>
<sequence>MATEFFGIVYFPTKSAFFEGAIPESMEAKYGIKGPYFLIKILCKIYKEGYYIPWDEEQCEIFAYKLGREYSKEEVTSMVSLLLEKGFFDKESYQKQQILTSLDIQRVWLEATSRRKRDLTKLPYLLEEIKCRQNTSSKSECADIPPTQMELNLENADISRQSRVEESKVEENRKKKDEDLVLSPPPEYALNTKTHNYGGLLLALEQIKIIDIGEKKAILRMSNYGEIGTAVWKILAQTPWNKIGMPGKYLIKSLRNS</sequence>
<dbReference type="RefSeq" id="WP_021936289.1">
    <property type="nucleotide sequence ID" value="NZ_CP083675.1"/>
</dbReference>
<dbReference type="PANTHER" id="PTHR39196:SF1">
    <property type="entry name" value="PRIMOSOME, DNAD SUBUNIT"/>
    <property type="match status" value="1"/>
</dbReference>
<organism evidence="3 4">
    <name type="scientific">Bacteroides salyersiae</name>
    <dbReference type="NCBI Taxonomy" id="291644"/>
    <lineage>
        <taxon>Bacteria</taxon>
        <taxon>Pseudomonadati</taxon>
        <taxon>Bacteroidota</taxon>
        <taxon>Bacteroidia</taxon>
        <taxon>Bacteroidales</taxon>
        <taxon>Bacteroidaceae</taxon>
        <taxon>Bacteroides</taxon>
    </lineage>
</organism>
<feature type="domain" description="Lin1244/Lin1753-like N-terminal" evidence="2">
    <location>
        <begin position="10"/>
        <end position="104"/>
    </location>
</feature>
<gene>
    <name evidence="3" type="ORF">F3F73_00415</name>
</gene>
<dbReference type="PANTHER" id="PTHR39196">
    <property type="entry name" value="PRIMOSOME, DNAD SUBUNIT"/>
    <property type="match status" value="1"/>
</dbReference>
<dbReference type="Pfam" id="PF14297">
    <property type="entry name" value="Lin1244_N"/>
    <property type="match status" value="1"/>
</dbReference>
<accession>A0A7J4XNV9</accession>
<dbReference type="EMBL" id="VWMK01000001">
    <property type="protein sequence ID" value="KAA3770451.1"/>
    <property type="molecule type" value="Genomic_DNA"/>
</dbReference>
<feature type="compositionally biased region" description="Basic and acidic residues" evidence="1">
    <location>
        <begin position="160"/>
        <end position="179"/>
    </location>
</feature>
<evidence type="ECO:0000256" key="1">
    <source>
        <dbReference type="SAM" id="MobiDB-lite"/>
    </source>
</evidence>
<evidence type="ECO:0000259" key="2">
    <source>
        <dbReference type="Pfam" id="PF14297"/>
    </source>
</evidence>
<feature type="region of interest" description="Disordered" evidence="1">
    <location>
        <begin position="155"/>
        <end position="184"/>
    </location>
</feature>
<name>A0A7J4XNV9_9BACE</name>
<evidence type="ECO:0000313" key="3">
    <source>
        <dbReference type="EMBL" id="KAA3770451.1"/>
    </source>
</evidence>